<organism evidence="2 3">
    <name type="scientific">Staphylococcus aureus subsp. aureus MN8</name>
    <dbReference type="NCBI Taxonomy" id="548470"/>
    <lineage>
        <taxon>Bacteria</taxon>
        <taxon>Bacillati</taxon>
        <taxon>Bacillota</taxon>
        <taxon>Bacilli</taxon>
        <taxon>Bacillales</taxon>
        <taxon>Staphylococcaceae</taxon>
        <taxon>Staphylococcus</taxon>
    </lineage>
</organism>
<accession>A0A0E1XD83</accession>
<feature type="transmembrane region" description="Helical" evidence="1">
    <location>
        <begin position="7"/>
        <end position="29"/>
    </location>
</feature>
<keyword evidence="1" id="KW-0812">Transmembrane</keyword>
<feature type="transmembrane region" description="Helical" evidence="1">
    <location>
        <begin position="53"/>
        <end position="74"/>
    </location>
</feature>
<evidence type="ECO:0000313" key="3">
    <source>
        <dbReference type="Proteomes" id="UP000003455"/>
    </source>
</evidence>
<protein>
    <submittedName>
        <fullName evidence="2">Uncharacterized protein</fullName>
    </submittedName>
</protein>
<keyword evidence="1" id="KW-0472">Membrane</keyword>
<keyword evidence="1" id="KW-1133">Transmembrane helix</keyword>
<dbReference type="Proteomes" id="UP000003455">
    <property type="component" value="Chromosome"/>
</dbReference>
<comment type="caution">
    <text evidence="2">The sequence shown here is derived from an EMBL/GenBank/DDBJ whole genome shotgun (WGS) entry which is preliminary data.</text>
</comment>
<evidence type="ECO:0000256" key="1">
    <source>
        <dbReference type="SAM" id="Phobius"/>
    </source>
</evidence>
<sequence length="138" mass="16330">MRLKVLFHFIAAIFISFMLLWMTMLFDIISNQSHLKALLLNLDFLIPSDNTPYTLEIICHLLIGSVIYFVFVLLFHTSKRLYYLCYIPLVFLFIALYPFLVFIAQRPIFQFSVTELIGWIITHIFFMSLMALVIPRIK</sequence>
<evidence type="ECO:0000313" key="2">
    <source>
        <dbReference type="EMBL" id="EFH96545.1"/>
    </source>
</evidence>
<feature type="transmembrane region" description="Helical" evidence="1">
    <location>
        <begin position="81"/>
        <end position="104"/>
    </location>
</feature>
<gene>
    <name evidence="2" type="ORF">HMPREF0769_10547</name>
</gene>
<reference evidence="2 3" key="1">
    <citation type="submission" date="2010-05" db="EMBL/GenBank/DDBJ databases">
        <authorList>
            <person name="Muzny D."/>
            <person name="Qin X."/>
            <person name="Buhay C."/>
            <person name="Dugan-Rocha S."/>
            <person name="Ding Y."/>
            <person name="Chen G."/>
            <person name="Hawes A."/>
            <person name="Holder M."/>
            <person name="Jhangiani S."/>
            <person name="Johnson A."/>
            <person name="Khan Z."/>
            <person name="Li Z."/>
            <person name="Liu W."/>
            <person name="Liu X."/>
            <person name="Perez L."/>
            <person name="Shen H."/>
            <person name="Wang Q."/>
            <person name="Watt J."/>
            <person name="Xi L."/>
            <person name="Xin Y."/>
            <person name="Zhou J."/>
            <person name="Deng J."/>
            <person name="Jiang H."/>
            <person name="Liu Y."/>
            <person name="Qu J."/>
            <person name="Song X.-Z."/>
            <person name="Zhang L."/>
            <person name="Villasana D."/>
            <person name="Johnson A."/>
            <person name="Liu J."/>
            <person name="Liyanage D."/>
            <person name="Lorensuhewa L."/>
            <person name="Robinson T."/>
            <person name="Song A."/>
            <person name="Song B.-B."/>
            <person name="Dinh H."/>
            <person name="Thornton R."/>
            <person name="Coyle M."/>
            <person name="Francisco L."/>
            <person name="Jackson L."/>
            <person name="Javaid M."/>
            <person name="Korchina V."/>
            <person name="Kovar C."/>
            <person name="Mata R."/>
            <person name="Mathew T."/>
            <person name="Ngo R."/>
            <person name="Nguyen L."/>
            <person name="Nguyen N."/>
            <person name="Okwuonu G."/>
            <person name="Ongeri F."/>
            <person name="Pham C."/>
            <person name="Simmons D."/>
            <person name="Wilczek-Boney K."/>
            <person name="Hale W."/>
            <person name="Jakkamsetti A."/>
            <person name="Pham P."/>
            <person name="Ruth R."/>
            <person name="San Lucas F."/>
            <person name="Warren J."/>
            <person name="Zhang J."/>
            <person name="Zhao Z."/>
            <person name="Zhou C."/>
            <person name="Zhu D."/>
            <person name="Lee S."/>
            <person name="Bess C."/>
            <person name="Blankenburg K."/>
            <person name="Forbes L."/>
            <person name="Fu Q."/>
            <person name="Gubbala S."/>
            <person name="Hirani K."/>
            <person name="Jayaseelan J.C."/>
            <person name="Lara F."/>
            <person name="Munidasa M."/>
            <person name="Palculict T."/>
            <person name="Patil S."/>
            <person name="Pu L.-L."/>
            <person name="Saada N."/>
            <person name="Tang L."/>
            <person name="Weissenberger G."/>
            <person name="Zhu Y."/>
            <person name="Hemphill L."/>
            <person name="Shang Y."/>
            <person name="Youmans B."/>
            <person name="Ayvaz T."/>
            <person name="Ross M."/>
            <person name="Santibanez J."/>
            <person name="Aqrawi P."/>
            <person name="Gross S."/>
            <person name="Joshi V."/>
            <person name="Fowler G."/>
            <person name="Nazareth L."/>
            <person name="Reid J."/>
            <person name="Worley K."/>
            <person name="Petrosino J."/>
            <person name="Highlander S."/>
            <person name="Gibbs R."/>
        </authorList>
    </citation>
    <scope>NUCLEOTIDE SEQUENCE [LARGE SCALE GENOMIC DNA]</scope>
    <source>
        <strain evidence="2 3">MN8</strain>
    </source>
</reference>
<name>A0A0E1XD83_STAAU</name>
<dbReference type="EMBL" id="ACJA02000001">
    <property type="protein sequence ID" value="EFH96545.1"/>
    <property type="molecule type" value="Genomic_DNA"/>
</dbReference>
<proteinExistence type="predicted"/>
<dbReference type="AlphaFoldDB" id="A0A0E1XD83"/>
<dbReference type="HOGENOM" id="CLU_151986_0_0_9"/>
<feature type="transmembrane region" description="Helical" evidence="1">
    <location>
        <begin position="116"/>
        <end position="134"/>
    </location>
</feature>
<dbReference type="RefSeq" id="WP_001237625.1">
    <property type="nucleotide sequence ID" value="NZ_CM000952.1"/>
</dbReference>